<dbReference type="Proteomes" id="UP000799428">
    <property type="component" value="Unassembled WGS sequence"/>
</dbReference>
<keyword evidence="2" id="KW-0812">Transmembrane</keyword>
<evidence type="ECO:0000256" key="1">
    <source>
        <dbReference type="SAM" id="MobiDB-lite"/>
    </source>
</evidence>
<proteinExistence type="predicted"/>
<evidence type="ECO:0000313" key="3">
    <source>
        <dbReference type="EMBL" id="KAF2705449.1"/>
    </source>
</evidence>
<gene>
    <name evidence="3" type="ORF">K504DRAFT_448522</name>
</gene>
<dbReference type="AlphaFoldDB" id="A0A6G1JXW3"/>
<feature type="compositionally biased region" description="Low complexity" evidence="1">
    <location>
        <begin position="74"/>
        <end position="87"/>
    </location>
</feature>
<evidence type="ECO:0000256" key="2">
    <source>
        <dbReference type="SAM" id="Phobius"/>
    </source>
</evidence>
<name>A0A6G1JXW3_9PLEO</name>
<keyword evidence="4" id="KW-1185">Reference proteome</keyword>
<organism evidence="3 4">
    <name type="scientific">Pleomassaria siparia CBS 279.74</name>
    <dbReference type="NCBI Taxonomy" id="1314801"/>
    <lineage>
        <taxon>Eukaryota</taxon>
        <taxon>Fungi</taxon>
        <taxon>Dikarya</taxon>
        <taxon>Ascomycota</taxon>
        <taxon>Pezizomycotina</taxon>
        <taxon>Dothideomycetes</taxon>
        <taxon>Pleosporomycetidae</taxon>
        <taxon>Pleosporales</taxon>
        <taxon>Pleomassariaceae</taxon>
        <taxon>Pleomassaria</taxon>
    </lineage>
</organism>
<sequence length="334" mass="36337">MLPPNASPFRVSLHGWTDSPPIPTQDHEVILERPTIMTEPPSECTLVLPTSDTKLSPSTDSHMTRISHIDQCSSSYPSLPVSSRPSSTKPGIVRPSSAQSAHGSKTTFALPEFSAPGNDVSTVPVFGSKLVTMTGAPYSTVIALTVTIHAPFATPSPSFSFLTLLPLATDTEFTSTSILTSAFASASASASTSASKSTPVFTSTSAFTKSTFTSTSTSTSTSASTSALMFAPISTVRPSHPSINLPYFSSNWELGVYIMIWVLVVLPMLIYVFWIDVWKGGFFPDDSYALEFWWRKRWATWRGMEVLKDDEEEGKKNKKKKQVRFITDARLGVV</sequence>
<feature type="transmembrane region" description="Helical" evidence="2">
    <location>
        <begin position="254"/>
        <end position="274"/>
    </location>
</feature>
<feature type="region of interest" description="Disordered" evidence="1">
    <location>
        <begin position="74"/>
        <end position="104"/>
    </location>
</feature>
<dbReference type="EMBL" id="MU005778">
    <property type="protein sequence ID" value="KAF2705449.1"/>
    <property type="molecule type" value="Genomic_DNA"/>
</dbReference>
<evidence type="ECO:0000313" key="4">
    <source>
        <dbReference type="Proteomes" id="UP000799428"/>
    </source>
</evidence>
<protein>
    <submittedName>
        <fullName evidence="3">Uncharacterized protein</fullName>
    </submittedName>
</protein>
<accession>A0A6G1JXW3</accession>
<reference evidence="3" key="1">
    <citation type="journal article" date="2020" name="Stud. Mycol.">
        <title>101 Dothideomycetes genomes: a test case for predicting lifestyles and emergence of pathogens.</title>
        <authorList>
            <person name="Haridas S."/>
            <person name="Albert R."/>
            <person name="Binder M."/>
            <person name="Bloem J."/>
            <person name="Labutti K."/>
            <person name="Salamov A."/>
            <person name="Andreopoulos B."/>
            <person name="Baker S."/>
            <person name="Barry K."/>
            <person name="Bills G."/>
            <person name="Bluhm B."/>
            <person name="Cannon C."/>
            <person name="Castanera R."/>
            <person name="Culley D."/>
            <person name="Daum C."/>
            <person name="Ezra D."/>
            <person name="Gonzalez J."/>
            <person name="Henrissat B."/>
            <person name="Kuo A."/>
            <person name="Liang C."/>
            <person name="Lipzen A."/>
            <person name="Lutzoni F."/>
            <person name="Magnuson J."/>
            <person name="Mondo S."/>
            <person name="Nolan M."/>
            <person name="Ohm R."/>
            <person name="Pangilinan J."/>
            <person name="Park H.-J."/>
            <person name="Ramirez L."/>
            <person name="Alfaro M."/>
            <person name="Sun H."/>
            <person name="Tritt A."/>
            <person name="Yoshinaga Y."/>
            <person name="Zwiers L.-H."/>
            <person name="Turgeon B."/>
            <person name="Goodwin S."/>
            <person name="Spatafora J."/>
            <person name="Crous P."/>
            <person name="Grigoriev I."/>
        </authorList>
    </citation>
    <scope>NUCLEOTIDE SEQUENCE</scope>
    <source>
        <strain evidence="3">CBS 279.74</strain>
    </source>
</reference>
<keyword evidence="2" id="KW-1133">Transmembrane helix</keyword>
<keyword evidence="2" id="KW-0472">Membrane</keyword>